<dbReference type="OrthoDB" id="5888935at2759"/>
<keyword evidence="4" id="KW-1185">Reference proteome</keyword>
<dbReference type="eggNOG" id="KOG3665">
    <property type="taxonomic scope" value="Eukaryota"/>
</dbReference>
<dbReference type="InterPro" id="IPR032675">
    <property type="entry name" value="LRR_dom_sf"/>
</dbReference>
<feature type="region of interest" description="Disordered" evidence="1">
    <location>
        <begin position="25"/>
        <end position="183"/>
    </location>
</feature>
<evidence type="ECO:0000256" key="2">
    <source>
        <dbReference type="SAM" id="SignalP"/>
    </source>
</evidence>
<reference evidence="3" key="1">
    <citation type="submission" date="2007-07" db="EMBL/GenBank/DDBJ databases">
        <title>PCAP assembly of the Caenorhabditis remanei genome.</title>
        <authorList>
            <consortium name="The Caenorhabditis remanei Sequencing Consortium"/>
            <person name="Wilson R.K."/>
        </authorList>
    </citation>
    <scope>NUCLEOTIDE SEQUENCE [LARGE SCALE GENOMIC DNA]</scope>
    <source>
        <strain evidence="3">PB4641</strain>
    </source>
</reference>
<protein>
    <submittedName>
        <fullName evidence="3">Uncharacterized protein</fullName>
    </submittedName>
</protein>
<dbReference type="PANTHER" id="PTHR12904">
    <property type="match status" value="1"/>
</dbReference>
<feature type="compositionally biased region" description="Basic residues" evidence="1">
    <location>
        <begin position="123"/>
        <end position="136"/>
    </location>
</feature>
<sequence length="799" mass="90067">MFIGAHFLLYHFLKLYEFLISDDVPDPQKRHEGTPDDDDQPGPSTSKPLGRRPRSTREQVESTASASSEQNTPNGRGRYRRRRGGKAEDSDDEPTEDEAVSTDEEAELTTTPRPHQAPEKGKPRGRKPGKKRKSVSGKKFPPNFGVREDKKVEKVEESEEGKVEKKQEEAELEKTTAGSEAEEIDLLHDAIDEDMMKNYNIGTPESYHSNSPSPAPPPEMPQPQEPPVEEDPPLLISEVNNLTVAEPVEPMDEGQPTAPPPLIADTFGDDDDDGDDVPPNLSPQYEKNEVHEEEVEMAPVAPVAPPPQHHTPNQHSHNSHNGIHQEESYHDPMSVAGPSSSSIHVTPQMMPGEMKIHKIIDLVAFLKDVLTENSRQNLKHLNLSPKPSGRSEKYGLYDQFADGWARGVNTMKYSTSTTSYFQIGQLLPSLKSLSIRQRITSETEFRDILKYFPGLTKLDLTHSALDSLAGVSKLKHLEILLIGGISIERSRDFRDIEYLEELKHLSFAANWTCYCCQNGNTVEMYIRHRIYLPKLESLDFSMTKEDDETVQWFVDTHPTLKCLSICETRKIQKIVYPGIAVYHTTTIGGSVKSLQYYLAIGNPNMVDAVLDKLYFQLRDEIGGASDEDLRECLGAINSAAESYSFLGRVNSHSCYKYMMESKDASIFEESDRKKMIDIILNDLTASLSLLKENIPREISYSWDALNNRNLLFQTPHLKSARICYLAMKTVELTDEEYNHPHLLVLDMLKDQADITSNEFNLIDVAQLKAKLRKVRDAKTSDKITKSAAKRVLEFVGIHL</sequence>
<name>E3MJ50_CAERE</name>
<dbReference type="EMBL" id="DS268449">
    <property type="protein sequence ID" value="EFP03371.1"/>
    <property type="molecule type" value="Genomic_DNA"/>
</dbReference>
<dbReference type="eggNOG" id="KOG2747">
    <property type="taxonomic scope" value="Eukaryota"/>
</dbReference>
<dbReference type="Gene3D" id="3.80.10.10">
    <property type="entry name" value="Ribonuclease Inhibitor"/>
    <property type="match status" value="1"/>
</dbReference>
<dbReference type="Proteomes" id="UP000008281">
    <property type="component" value="Unassembled WGS sequence"/>
</dbReference>
<evidence type="ECO:0000313" key="4">
    <source>
        <dbReference type="Proteomes" id="UP000008281"/>
    </source>
</evidence>
<feature type="compositionally biased region" description="Acidic residues" evidence="1">
    <location>
        <begin position="267"/>
        <end position="276"/>
    </location>
</feature>
<feature type="compositionally biased region" description="Pro residues" evidence="1">
    <location>
        <begin position="213"/>
        <end position="226"/>
    </location>
</feature>
<proteinExistence type="predicted"/>
<keyword evidence="2" id="KW-0732">Signal</keyword>
<dbReference type="GO" id="GO:0031462">
    <property type="term" value="C:Cul2-RING ubiquitin ligase complex"/>
    <property type="evidence" value="ECO:0007669"/>
    <property type="project" value="TreeGrafter"/>
</dbReference>
<organism evidence="4">
    <name type="scientific">Caenorhabditis remanei</name>
    <name type="common">Caenorhabditis vulgaris</name>
    <dbReference type="NCBI Taxonomy" id="31234"/>
    <lineage>
        <taxon>Eukaryota</taxon>
        <taxon>Metazoa</taxon>
        <taxon>Ecdysozoa</taxon>
        <taxon>Nematoda</taxon>
        <taxon>Chromadorea</taxon>
        <taxon>Rhabditida</taxon>
        <taxon>Rhabditina</taxon>
        <taxon>Rhabditomorpha</taxon>
        <taxon>Rhabditoidea</taxon>
        <taxon>Rhabditidae</taxon>
        <taxon>Peloderinae</taxon>
        <taxon>Caenorhabditis</taxon>
    </lineage>
</organism>
<dbReference type="InterPro" id="IPR051341">
    <property type="entry name" value="Zyg-11_UBL_adapter"/>
</dbReference>
<gene>
    <name evidence="3" type="ORF">CRE_09490</name>
</gene>
<accession>E3MJ50</accession>
<feature type="signal peptide" evidence="2">
    <location>
        <begin position="1"/>
        <end position="21"/>
    </location>
</feature>
<dbReference type="PANTHER" id="PTHR12904:SF28">
    <property type="entry name" value="ATP SYNTHASE SUBUNIT ALPHA-RELATED"/>
    <property type="match status" value="1"/>
</dbReference>
<feature type="compositionally biased region" description="Acidic residues" evidence="1">
    <location>
        <begin position="89"/>
        <end position="107"/>
    </location>
</feature>
<dbReference type="InParanoid" id="E3MJ50"/>
<feature type="compositionally biased region" description="Polar residues" evidence="1">
    <location>
        <begin position="200"/>
        <end position="211"/>
    </location>
</feature>
<feature type="chain" id="PRO_5003175850" evidence="2">
    <location>
        <begin position="22"/>
        <end position="799"/>
    </location>
</feature>
<evidence type="ECO:0000256" key="1">
    <source>
        <dbReference type="SAM" id="MobiDB-lite"/>
    </source>
</evidence>
<feature type="compositionally biased region" description="Polar residues" evidence="1">
    <location>
        <begin position="61"/>
        <end position="74"/>
    </location>
</feature>
<feature type="region of interest" description="Disordered" evidence="1">
    <location>
        <begin position="198"/>
        <end position="343"/>
    </location>
</feature>
<dbReference type="AlphaFoldDB" id="E3MJ50"/>
<dbReference type="SUPFAM" id="SSF52047">
    <property type="entry name" value="RNI-like"/>
    <property type="match status" value="1"/>
</dbReference>
<dbReference type="STRING" id="31234.E3MJ50"/>
<feature type="compositionally biased region" description="Basic and acidic residues" evidence="1">
    <location>
        <begin position="146"/>
        <end position="174"/>
    </location>
</feature>
<dbReference type="HOGENOM" id="CLU_352056_0_0_1"/>
<evidence type="ECO:0000313" key="3">
    <source>
        <dbReference type="EMBL" id="EFP03371.1"/>
    </source>
</evidence>
<feature type="compositionally biased region" description="Polar residues" evidence="1">
    <location>
        <begin position="310"/>
        <end position="322"/>
    </location>
</feature>